<sequence length="196" mass="23561">MVKYKHRERAIKVARGEMQDLFYTLYDRTGLDVHEDTFDNDVFTLRPFYWGDCNCGYEDREWDFFEEELPSHTEECFHTRFTVFEKELERKQISPPERDRLLTEWAIKNGYPKGRYGIAFHCDCGRKEVEDKWIAENDHLDICSVVLPNFVYKPDGLEIEWYKYPLRGAKSNKDICFEEMRAIIDHCVRSFKEANE</sequence>
<dbReference type="Proteomes" id="UP000315636">
    <property type="component" value="Unassembled WGS sequence"/>
</dbReference>
<gene>
    <name evidence="1" type="ORF">SAMN06264849_11453</name>
</gene>
<evidence type="ECO:0000313" key="2">
    <source>
        <dbReference type="Proteomes" id="UP000315636"/>
    </source>
</evidence>
<reference evidence="1 2" key="1">
    <citation type="submission" date="2017-05" db="EMBL/GenBank/DDBJ databases">
        <authorList>
            <person name="Varghese N."/>
            <person name="Submissions S."/>
        </authorList>
    </citation>
    <scope>NUCLEOTIDE SEQUENCE [LARGE SCALE GENOMIC DNA]</scope>
    <source>
        <strain evidence="1 2">DSM 45474</strain>
    </source>
</reference>
<dbReference type="AlphaFoldDB" id="A0A521F7T7"/>
<organism evidence="1 2">
    <name type="scientific">Melghirimyces algeriensis</name>
    <dbReference type="NCBI Taxonomy" id="910412"/>
    <lineage>
        <taxon>Bacteria</taxon>
        <taxon>Bacillati</taxon>
        <taxon>Bacillota</taxon>
        <taxon>Bacilli</taxon>
        <taxon>Bacillales</taxon>
        <taxon>Thermoactinomycetaceae</taxon>
        <taxon>Melghirimyces</taxon>
    </lineage>
</organism>
<proteinExistence type="predicted"/>
<dbReference type="RefSeq" id="WP_142506643.1">
    <property type="nucleotide sequence ID" value="NZ_FXTI01000014.1"/>
</dbReference>
<evidence type="ECO:0000313" key="1">
    <source>
        <dbReference type="EMBL" id="SMO92249.1"/>
    </source>
</evidence>
<name>A0A521F7T7_9BACL</name>
<accession>A0A521F7T7</accession>
<protein>
    <submittedName>
        <fullName evidence="1">Uncharacterized protein</fullName>
    </submittedName>
</protein>
<keyword evidence="2" id="KW-1185">Reference proteome</keyword>
<dbReference type="OrthoDB" id="2615908at2"/>
<dbReference type="EMBL" id="FXTI01000014">
    <property type="protein sequence ID" value="SMO92249.1"/>
    <property type="molecule type" value="Genomic_DNA"/>
</dbReference>